<keyword evidence="1" id="KW-0689">Ribosomal protein</keyword>
<dbReference type="PANTHER" id="PTHR23105">
    <property type="entry name" value="RIBOSOMAL PROTEIN L7AE FAMILY MEMBER"/>
    <property type="match status" value="1"/>
</dbReference>
<evidence type="ECO:0000313" key="1">
    <source>
        <dbReference type="EMBL" id="GAA0153598.1"/>
    </source>
</evidence>
<dbReference type="EMBL" id="BAABME010002212">
    <property type="protein sequence ID" value="GAA0153598.1"/>
    <property type="molecule type" value="Genomic_DNA"/>
</dbReference>
<protein>
    <submittedName>
        <fullName evidence="1">Ribosomal protein</fullName>
    </submittedName>
</protein>
<dbReference type="GO" id="GO:0005840">
    <property type="term" value="C:ribosome"/>
    <property type="evidence" value="ECO:0007669"/>
    <property type="project" value="UniProtKB-KW"/>
</dbReference>
<dbReference type="InterPro" id="IPR028364">
    <property type="entry name" value="Ribosomal_uL1/biogenesis"/>
</dbReference>
<dbReference type="InterPro" id="IPR023674">
    <property type="entry name" value="Ribosomal_uL1-like"/>
</dbReference>
<gene>
    <name evidence="1" type="ORF">LIER_11799</name>
</gene>
<dbReference type="Proteomes" id="UP001454036">
    <property type="component" value="Unassembled WGS sequence"/>
</dbReference>
<dbReference type="InterPro" id="IPR016095">
    <property type="entry name" value="Ribosomal_uL1_3-a/b-sand"/>
</dbReference>
<reference evidence="1 2" key="1">
    <citation type="submission" date="2024-01" db="EMBL/GenBank/DDBJ databases">
        <title>The complete chloroplast genome sequence of Lithospermum erythrorhizon: insights into the phylogenetic relationship among Boraginaceae species and the maternal lineages of purple gromwells.</title>
        <authorList>
            <person name="Okada T."/>
            <person name="Watanabe K."/>
        </authorList>
    </citation>
    <scope>NUCLEOTIDE SEQUENCE [LARGE SCALE GENOMIC DNA]</scope>
</reference>
<dbReference type="GO" id="GO:0003723">
    <property type="term" value="F:RNA binding"/>
    <property type="evidence" value="ECO:0007669"/>
    <property type="project" value="InterPro"/>
</dbReference>
<sequence>MDSDASAVAALLKWKSLQTPKDNLNNPSDQNNLDFIYLVLTLKNVPPKPLQNTPHKIPLPHTLHPFPNICLILADGPKKSTHKLTVDHVQKLIKSQNISVSKVVKLSKLRSLCNSLDTRRVFLDSYDVFLADERIINLLPSVLGKLFYKKKVPIPVTLKRGENGGLSLKEEVEKACCSEMLSFGSGTCHSVRVGRRGVMGVDEIVENVREAIDGVVEFVPKKWKGVGALHLKFSDSLAMPIFGVSGLRDDEGVMKRGEVEVGGDGGGRKLARMSR</sequence>
<dbReference type="AlphaFoldDB" id="A0AAV3PR75"/>
<dbReference type="CDD" id="cd00403">
    <property type="entry name" value="Ribosomal_L1"/>
    <property type="match status" value="1"/>
</dbReference>
<dbReference type="Pfam" id="PF00687">
    <property type="entry name" value="Ribosomal_L1"/>
    <property type="match status" value="1"/>
</dbReference>
<organism evidence="1 2">
    <name type="scientific">Lithospermum erythrorhizon</name>
    <name type="common">Purple gromwell</name>
    <name type="synonym">Lithospermum officinale var. erythrorhizon</name>
    <dbReference type="NCBI Taxonomy" id="34254"/>
    <lineage>
        <taxon>Eukaryota</taxon>
        <taxon>Viridiplantae</taxon>
        <taxon>Streptophyta</taxon>
        <taxon>Embryophyta</taxon>
        <taxon>Tracheophyta</taxon>
        <taxon>Spermatophyta</taxon>
        <taxon>Magnoliopsida</taxon>
        <taxon>eudicotyledons</taxon>
        <taxon>Gunneridae</taxon>
        <taxon>Pentapetalae</taxon>
        <taxon>asterids</taxon>
        <taxon>lamiids</taxon>
        <taxon>Boraginales</taxon>
        <taxon>Boraginaceae</taxon>
        <taxon>Boraginoideae</taxon>
        <taxon>Lithospermeae</taxon>
        <taxon>Lithospermum</taxon>
    </lineage>
</organism>
<proteinExistence type="predicted"/>
<evidence type="ECO:0000313" key="2">
    <source>
        <dbReference type="Proteomes" id="UP001454036"/>
    </source>
</evidence>
<keyword evidence="2" id="KW-1185">Reference proteome</keyword>
<accession>A0AAV3PR75</accession>
<comment type="caution">
    <text evidence="1">The sequence shown here is derived from an EMBL/GenBank/DDBJ whole genome shotgun (WGS) entry which is preliminary data.</text>
</comment>
<dbReference type="InterPro" id="IPR050257">
    <property type="entry name" value="eL8/uL1-like"/>
</dbReference>
<dbReference type="Gene3D" id="3.30.190.20">
    <property type="match status" value="1"/>
</dbReference>
<dbReference type="Gene3D" id="3.40.50.790">
    <property type="match status" value="1"/>
</dbReference>
<keyword evidence="1" id="KW-0687">Ribonucleoprotein</keyword>
<name>A0AAV3PR75_LITER</name>
<dbReference type="SUPFAM" id="SSF56808">
    <property type="entry name" value="Ribosomal protein L1"/>
    <property type="match status" value="1"/>
</dbReference>